<protein>
    <submittedName>
        <fullName evidence="1">Uncharacterized protein</fullName>
    </submittedName>
</protein>
<dbReference type="EMBL" id="CT573213">
    <property type="protein sequence ID" value="CAL29827.1"/>
    <property type="molecule type" value="Genomic_DNA"/>
</dbReference>
<dbReference type="HOGENOM" id="CLU_3183981_0_0_11"/>
<dbReference type="Proteomes" id="UP000000657">
    <property type="component" value="Chromosome"/>
</dbReference>
<sequence length="46" mass="4747">MLPCLCAGPREPGKAAGAWEDSREPAMCFLLAAVGHHAILVAEQAG</sequence>
<accession>Q0RAL9</accession>
<dbReference type="AlphaFoldDB" id="Q0RAL9"/>
<evidence type="ECO:0000313" key="2">
    <source>
        <dbReference type="Proteomes" id="UP000000657"/>
    </source>
</evidence>
<proteinExistence type="predicted"/>
<keyword evidence="2" id="KW-1185">Reference proteome</keyword>
<evidence type="ECO:0000313" key="1">
    <source>
        <dbReference type="EMBL" id="CAL29827.1"/>
    </source>
</evidence>
<organism evidence="1 2">
    <name type="scientific">Frankia alni (strain DSM 45986 / CECT 9034 / ACN14a)</name>
    <dbReference type="NCBI Taxonomy" id="326424"/>
    <lineage>
        <taxon>Bacteria</taxon>
        <taxon>Bacillati</taxon>
        <taxon>Actinomycetota</taxon>
        <taxon>Actinomycetes</taxon>
        <taxon>Frankiales</taxon>
        <taxon>Frankiaceae</taxon>
        <taxon>Frankia</taxon>
    </lineage>
</organism>
<name>Q0RAL9_FRAAA</name>
<reference evidence="1 2" key="1">
    <citation type="journal article" date="2007" name="Genome Res.">
        <title>Genome characteristics of facultatively symbiotic Frankia sp. strains reflect host range and host plant biogeography.</title>
        <authorList>
            <person name="Normand P."/>
            <person name="Lapierre P."/>
            <person name="Tisa L.S."/>
            <person name="Gogarten J.P."/>
            <person name="Alloisio N."/>
            <person name="Bagnarol E."/>
            <person name="Bassi C.A."/>
            <person name="Berry A.M."/>
            <person name="Bickhart D.M."/>
            <person name="Choisne N."/>
            <person name="Couloux A."/>
            <person name="Cournoyer B."/>
            <person name="Cruveiller S."/>
            <person name="Daubin V."/>
            <person name="Demange N."/>
            <person name="Francino M.P."/>
            <person name="Goltsman E."/>
            <person name="Huang Y."/>
            <person name="Kopp O.R."/>
            <person name="Labarre L."/>
            <person name="Lapidus A."/>
            <person name="Lavire C."/>
            <person name="Marechal J."/>
            <person name="Martinez M."/>
            <person name="Mastronunzio J.E."/>
            <person name="Mullin B.C."/>
            <person name="Niemann J."/>
            <person name="Pujic P."/>
            <person name="Rawnsley T."/>
            <person name="Rouy Z."/>
            <person name="Schenowitz C."/>
            <person name="Sellstedt A."/>
            <person name="Tavares F."/>
            <person name="Tomkins J.P."/>
            <person name="Vallenet D."/>
            <person name="Valverde C."/>
            <person name="Wall L.G."/>
            <person name="Wang Y."/>
            <person name="Medigue C."/>
            <person name="Benson D.R."/>
        </authorList>
    </citation>
    <scope>NUCLEOTIDE SEQUENCE [LARGE SCALE GENOMIC DNA]</scope>
    <source>
        <strain evidence="2">DSM 45986 / CECT 9034 / ACN14a</strain>
    </source>
</reference>
<gene>
    <name evidence="1" type="ordered locus">FRAAL2594</name>
</gene>